<dbReference type="GO" id="GO:0009307">
    <property type="term" value="P:DNA restriction-modification system"/>
    <property type="evidence" value="ECO:0007669"/>
    <property type="project" value="UniProtKB-KW"/>
</dbReference>
<dbReference type="PANTHER" id="PTHR43140:SF1">
    <property type="entry name" value="TYPE I RESTRICTION ENZYME ECOKI SPECIFICITY SUBUNIT"/>
    <property type="match status" value="1"/>
</dbReference>
<feature type="region of interest" description="Disordered" evidence="4">
    <location>
        <begin position="473"/>
        <end position="494"/>
    </location>
</feature>
<feature type="region of interest" description="Disordered" evidence="4">
    <location>
        <begin position="215"/>
        <end position="248"/>
    </location>
</feature>
<evidence type="ECO:0000256" key="1">
    <source>
        <dbReference type="ARBA" id="ARBA00010923"/>
    </source>
</evidence>
<organism evidence="6 7">
    <name type="scientific">Stieleria neptunia</name>
    <dbReference type="NCBI Taxonomy" id="2527979"/>
    <lineage>
        <taxon>Bacteria</taxon>
        <taxon>Pseudomonadati</taxon>
        <taxon>Planctomycetota</taxon>
        <taxon>Planctomycetia</taxon>
        <taxon>Pirellulales</taxon>
        <taxon>Pirellulaceae</taxon>
        <taxon>Stieleria</taxon>
    </lineage>
</organism>
<evidence type="ECO:0000256" key="3">
    <source>
        <dbReference type="ARBA" id="ARBA00023125"/>
    </source>
</evidence>
<feature type="domain" description="Type I restriction modification DNA specificity" evidence="5">
    <location>
        <begin position="258"/>
        <end position="426"/>
    </location>
</feature>
<dbReference type="AlphaFoldDB" id="A0A518HRE6"/>
<dbReference type="Gene3D" id="3.90.220.20">
    <property type="entry name" value="DNA methylase specificity domains"/>
    <property type="match status" value="2"/>
</dbReference>
<dbReference type="InterPro" id="IPR000055">
    <property type="entry name" value="Restrct_endonuc_typeI_TRD"/>
</dbReference>
<keyword evidence="3" id="KW-0238">DNA-binding</keyword>
<reference evidence="6 7" key="1">
    <citation type="submission" date="2019-03" db="EMBL/GenBank/DDBJ databases">
        <title>Deep-cultivation of Planctomycetes and their phenomic and genomic characterization uncovers novel biology.</title>
        <authorList>
            <person name="Wiegand S."/>
            <person name="Jogler M."/>
            <person name="Boedeker C."/>
            <person name="Pinto D."/>
            <person name="Vollmers J."/>
            <person name="Rivas-Marin E."/>
            <person name="Kohn T."/>
            <person name="Peeters S.H."/>
            <person name="Heuer A."/>
            <person name="Rast P."/>
            <person name="Oberbeckmann S."/>
            <person name="Bunk B."/>
            <person name="Jeske O."/>
            <person name="Meyerdierks A."/>
            <person name="Storesund J.E."/>
            <person name="Kallscheuer N."/>
            <person name="Luecker S."/>
            <person name="Lage O.M."/>
            <person name="Pohl T."/>
            <person name="Merkel B.J."/>
            <person name="Hornburger P."/>
            <person name="Mueller R.-W."/>
            <person name="Bruemmer F."/>
            <person name="Labrenz M."/>
            <person name="Spormann A.M."/>
            <person name="Op den Camp H."/>
            <person name="Overmann J."/>
            <person name="Amann R."/>
            <person name="Jetten M.S.M."/>
            <person name="Mascher T."/>
            <person name="Medema M.H."/>
            <person name="Devos D.P."/>
            <person name="Kaster A.-K."/>
            <person name="Ovreas L."/>
            <person name="Rohde M."/>
            <person name="Galperin M.Y."/>
            <person name="Jogler C."/>
        </authorList>
    </citation>
    <scope>NUCLEOTIDE SEQUENCE [LARGE SCALE GENOMIC DNA]</scope>
    <source>
        <strain evidence="6 7">Enr13</strain>
    </source>
</reference>
<dbReference type="Proteomes" id="UP000319004">
    <property type="component" value="Chromosome"/>
</dbReference>
<evidence type="ECO:0000313" key="7">
    <source>
        <dbReference type="Proteomes" id="UP000319004"/>
    </source>
</evidence>
<dbReference type="InterPro" id="IPR044946">
    <property type="entry name" value="Restrct_endonuc_typeI_TRD_sf"/>
</dbReference>
<gene>
    <name evidence="6" type="primary">hsdS</name>
    <name evidence="6" type="ORF">Enr13x_32630</name>
</gene>
<dbReference type="InterPro" id="IPR051212">
    <property type="entry name" value="Type-I_RE_S_subunit"/>
</dbReference>
<proteinExistence type="inferred from homology"/>
<evidence type="ECO:0000256" key="2">
    <source>
        <dbReference type="ARBA" id="ARBA00022747"/>
    </source>
</evidence>
<evidence type="ECO:0000256" key="4">
    <source>
        <dbReference type="SAM" id="MobiDB-lite"/>
    </source>
</evidence>
<dbReference type="GO" id="GO:0003677">
    <property type="term" value="F:DNA binding"/>
    <property type="evidence" value="ECO:0007669"/>
    <property type="project" value="UniProtKB-KW"/>
</dbReference>
<keyword evidence="7" id="KW-1185">Reference proteome</keyword>
<dbReference type="EMBL" id="CP037423">
    <property type="protein sequence ID" value="QDV43407.1"/>
    <property type="molecule type" value="Genomic_DNA"/>
</dbReference>
<evidence type="ECO:0000259" key="5">
    <source>
        <dbReference type="Pfam" id="PF01420"/>
    </source>
</evidence>
<dbReference type="Pfam" id="PF01420">
    <property type="entry name" value="Methylase_S"/>
    <property type="match status" value="2"/>
</dbReference>
<sequence>MSDGSGALPSLPESWIWAHFRDVASIDSKLVAPVDFPDHPHIAPDNIGKGTGRLLDYRTIAEDGVTSNKNHFFPGQIVYSKIRPYLSKVIIADFEGLCSADMYPISTPLELRYLFRYMLSDFFLAAVKNQAGNRVVLPKVNQRQLYDVSVPVPPLAEQRRIVTAIESLQARSSRAREALSEVGPLLEQFRQSVLRSAFSGRLTADWRAAHPDVEPASEMVSRIPEPPPPARAKSATPNRIEGDSGLSVGPTGKDLPATWFCTRLTRIARLVTGHTPSRKHPEYWNGGVPWIGIKDARDQNGRVIDETYQQVTKLGLANSASRLLPAGTVLVTRTTNSIGYSVILGKEMATSQDFVGWVLPTDVNPKFLMYLMLAEYDGLRRFAKGSTSNPTVYFSEVLAFHIALPPTQEQNEIVDRVESMLDTIEEQSAMLQGSESALTQLDQSILAKAFRGELVPQNPNDEPAAELLARIRAAREADTPKKKSKAKSRSSAGT</sequence>
<protein>
    <submittedName>
        <fullName evidence="6">Type-1 restriction enzyme EcoKI specificity protein</fullName>
    </submittedName>
</protein>
<dbReference type="CDD" id="cd16961">
    <property type="entry name" value="RMtype1_S_TRD-CR_like"/>
    <property type="match status" value="1"/>
</dbReference>
<name>A0A518HRE6_9BACT</name>
<accession>A0A518HRE6</accession>
<dbReference type="REBASE" id="355360">
    <property type="entry name" value="S.PbaEnr13ORF32640P"/>
</dbReference>
<evidence type="ECO:0000313" key="6">
    <source>
        <dbReference type="EMBL" id="QDV43407.1"/>
    </source>
</evidence>
<comment type="similarity">
    <text evidence="1">Belongs to the type-I restriction system S methylase family.</text>
</comment>
<dbReference type="OrthoDB" id="9811611at2"/>
<dbReference type="SUPFAM" id="SSF116734">
    <property type="entry name" value="DNA methylase specificity domain"/>
    <property type="match status" value="2"/>
</dbReference>
<dbReference type="KEGG" id="snep:Enr13x_32630"/>
<keyword evidence="2" id="KW-0680">Restriction system</keyword>
<dbReference type="PANTHER" id="PTHR43140">
    <property type="entry name" value="TYPE-1 RESTRICTION ENZYME ECOKI SPECIFICITY PROTEIN"/>
    <property type="match status" value="1"/>
</dbReference>
<feature type="domain" description="Type I restriction modification DNA specificity" evidence="5">
    <location>
        <begin position="59"/>
        <end position="170"/>
    </location>
</feature>